<sequence>MKSFLRTYSKSKNSALAERFLQILDEQISHLTASVIDRDPTLKKLYEKYEAGGSGHRDNSGQNDLDRAIEDSQKQEHEFRDKFQKEIAYVQSEKLLRSRQARDLADTITNPPWNGTERTSDTALRMIVDSMPKAKAVGRQKTIITPPVPISDRIKNAKESSLDYKVSKTDKNDKNKDDNFRELYKERLMGPSMFVDATSPKATLGLIGSMADARINAAIDQKTGKFESGDMDSVRGKPLDRERLANSTDTNFFLNEILNKQDCLPPWIESQQGTQREISTFRLDLEKKWFNIMIRKLSDRFHDKMEMLRYLDTDARAISMAALKDQFTQSHDKYMSAKVDSLNQAIRSYNLQCPSSSLHKWKLVKDLELLRLYDQVRTNIKLLVEGWYSEQNTTRRIDPKVKGASDSFIGVFDSAKGSLSIGSGSQYNVIERPREQLHFWKLVKLIFKL</sequence>
<evidence type="ECO:0000313" key="2">
    <source>
        <dbReference type="EMBL" id="SGZ57615.1"/>
    </source>
</evidence>
<protein>
    <submittedName>
        <fullName evidence="2">CIC11C00000002931</fullName>
    </submittedName>
</protein>
<accession>A0A1L0C212</accession>
<dbReference type="InterPro" id="IPR018961">
    <property type="entry name" value="DnaJ_homolog_subfam-C_membr-28"/>
</dbReference>
<dbReference type="Pfam" id="PF09350">
    <property type="entry name" value="DJC28_CD"/>
    <property type="match status" value="1"/>
</dbReference>
<dbReference type="AlphaFoldDB" id="A0A1L0C212"/>
<organism evidence="2 3">
    <name type="scientific">Sungouiella intermedia</name>
    <dbReference type="NCBI Taxonomy" id="45354"/>
    <lineage>
        <taxon>Eukaryota</taxon>
        <taxon>Fungi</taxon>
        <taxon>Dikarya</taxon>
        <taxon>Ascomycota</taxon>
        <taxon>Saccharomycotina</taxon>
        <taxon>Pichiomycetes</taxon>
        <taxon>Metschnikowiaceae</taxon>
        <taxon>Sungouiella</taxon>
    </lineage>
</organism>
<name>A0A1L0C212_9ASCO</name>
<dbReference type="Proteomes" id="UP000182259">
    <property type="component" value="Chromosome V"/>
</dbReference>
<reference evidence="2 3" key="1">
    <citation type="submission" date="2016-10" db="EMBL/GenBank/DDBJ databases">
        <authorList>
            <person name="de Groot N.N."/>
        </authorList>
    </citation>
    <scope>NUCLEOTIDE SEQUENCE [LARGE SCALE GENOMIC DNA]</scope>
    <source>
        <strain evidence="2 3">PYCC 4715</strain>
    </source>
</reference>
<feature type="domain" description="DnaJ homologue subfamily C member 28 conserved" evidence="1">
    <location>
        <begin position="210"/>
        <end position="282"/>
    </location>
</feature>
<evidence type="ECO:0000259" key="1">
    <source>
        <dbReference type="Pfam" id="PF09350"/>
    </source>
</evidence>
<proteinExistence type="predicted"/>
<evidence type="ECO:0000313" key="3">
    <source>
        <dbReference type="Proteomes" id="UP000182259"/>
    </source>
</evidence>
<dbReference type="EMBL" id="LT635768">
    <property type="protein sequence ID" value="SGZ57615.1"/>
    <property type="molecule type" value="Genomic_DNA"/>
</dbReference>
<dbReference type="PANTHER" id="PTHR39394">
    <property type="entry name" value="YALI0E31793P"/>
    <property type="match status" value="1"/>
</dbReference>
<dbReference type="PANTHER" id="PTHR39394:SF1">
    <property type="entry name" value="DNAJ HOMOLOGUE SUBFAMILY C MEMBER 28 CONSERVED DOMAIN-CONTAINING PROTEIN"/>
    <property type="match status" value="1"/>
</dbReference>
<gene>
    <name evidence="2" type="ORF">SAMEA4029009_CIC11G00000002931</name>
</gene>